<reference evidence="4" key="1">
    <citation type="journal article" date="2017" name="bioRxiv">
        <title>Comparative analysis of the genomes of Stylophora pistillata and Acropora digitifera provides evidence for extensive differences between species of corals.</title>
        <authorList>
            <person name="Voolstra C.R."/>
            <person name="Li Y."/>
            <person name="Liew Y.J."/>
            <person name="Baumgarten S."/>
            <person name="Zoccola D."/>
            <person name="Flot J.-F."/>
            <person name="Tambutte S."/>
            <person name="Allemand D."/>
            <person name="Aranda M."/>
        </authorList>
    </citation>
    <scope>NUCLEOTIDE SEQUENCE [LARGE SCALE GENOMIC DNA]</scope>
</reference>
<dbReference type="GO" id="GO:0008270">
    <property type="term" value="F:zinc ion binding"/>
    <property type="evidence" value="ECO:0007669"/>
    <property type="project" value="UniProtKB-KW"/>
</dbReference>
<dbReference type="Proteomes" id="UP000225706">
    <property type="component" value="Unassembled WGS sequence"/>
</dbReference>
<dbReference type="AlphaFoldDB" id="A0A2B4SLS2"/>
<keyword evidence="1" id="KW-0479">Metal-binding</keyword>
<comment type="caution">
    <text evidence="3">The sequence shown here is derived from an EMBL/GenBank/DDBJ whole genome shotgun (WGS) entry which is preliminary data.</text>
</comment>
<evidence type="ECO:0000259" key="2">
    <source>
        <dbReference type="PROSITE" id="PS50158"/>
    </source>
</evidence>
<proteinExistence type="predicted"/>
<organism evidence="3 4">
    <name type="scientific">Stylophora pistillata</name>
    <name type="common">Smooth cauliflower coral</name>
    <dbReference type="NCBI Taxonomy" id="50429"/>
    <lineage>
        <taxon>Eukaryota</taxon>
        <taxon>Metazoa</taxon>
        <taxon>Cnidaria</taxon>
        <taxon>Anthozoa</taxon>
        <taxon>Hexacorallia</taxon>
        <taxon>Scleractinia</taxon>
        <taxon>Astrocoeniina</taxon>
        <taxon>Pocilloporidae</taxon>
        <taxon>Stylophora</taxon>
    </lineage>
</organism>
<dbReference type="InterPro" id="IPR001878">
    <property type="entry name" value="Znf_CCHC"/>
</dbReference>
<name>A0A2B4SLS2_STYPI</name>
<keyword evidence="1" id="KW-0863">Zinc-finger</keyword>
<feature type="domain" description="CCHC-type" evidence="2">
    <location>
        <begin position="189"/>
        <end position="202"/>
    </location>
</feature>
<dbReference type="EMBL" id="LSMT01000057">
    <property type="protein sequence ID" value="PFX30023.1"/>
    <property type="molecule type" value="Genomic_DNA"/>
</dbReference>
<evidence type="ECO:0000313" key="4">
    <source>
        <dbReference type="Proteomes" id="UP000225706"/>
    </source>
</evidence>
<keyword evidence="4" id="KW-1185">Reference proteome</keyword>
<gene>
    <name evidence="3" type="ORF">AWC38_SpisGene5199</name>
</gene>
<sequence>MWCEMAAGHLLNPLSRFQVEMYLKIGKDLNKSGETELAIRTAREEDPIRVATFLAVIGDEALDVYNAFTWDSNKDIVKMDKVMECFEQYCEPRKNAIYERERLLRVPDLMWNKAQEIARAAETTQSHLKQMQNLHEVNAVGKEKEKYFGEKDKERKKSANGNTQQINRKFCGRKHVPDRLKCPAYGQQCNKCGKRNHFAKKCTGGKQSSRNLHANQHLNYVQKDSHESQFEEYSTDVIMYQVSAVEEKKYPKQLFTPVKVNDDKDVTFQLDYGATCNLLSLQQFSSIMGNPKDLYLKKTSALLKMYKCNHYDSPWKVHSQMCQRKLLNKILSKMQFLEQLENTGPLLKAYPSQVARQLGSCFKALKLIASSRACPVCDENVGLVECTDRFDSYKWECRKRANNKCHKRTVSIRKGSSFEESNLTLEEIIKFTFWWSEGLTQEEIKKQLNVNPNTAVDWDMFCQETCEVTIQRNSEKLGSKGKV</sequence>
<evidence type="ECO:0000313" key="3">
    <source>
        <dbReference type="EMBL" id="PFX30023.1"/>
    </source>
</evidence>
<evidence type="ECO:0000256" key="1">
    <source>
        <dbReference type="PROSITE-ProRule" id="PRU00047"/>
    </source>
</evidence>
<protein>
    <recommendedName>
        <fullName evidence="2">CCHC-type domain-containing protein</fullName>
    </recommendedName>
</protein>
<dbReference type="PROSITE" id="PS50158">
    <property type="entry name" value="ZF_CCHC"/>
    <property type="match status" value="1"/>
</dbReference>
<keyword evidence="1" id="KW-0862">Zinc</keyword>
<dbReference type="GO" id="GO:0003676">
    <property type="term" value="F:nucleic acid binding"/>
    <property type="evidence" value="ECO:0007669"/>
    <property type="project" value="InterPro"/>
</dbReference>
<accession>A0A2B4SLS2</accession>
<dbReference type="OrthoDB" id="10067637at2759"/>